<dbReference type="EC" id="6.2.1.3" evidence="5"/>
<keyword evidence="2" id="KW-0436">Ligase</keyword>
<dbReference type="InterPro" id="IPR045851">
    <property type="entry name" value="AMP-bd_C_sf"/>
</dbReference>
<keyword evidence="12" id="KW-1185">Reference proteome</keyword>
<name>A0A4U5U7D9_COLLU</name>
<dbReference type="FunFam" id="3.30.300.30:FF:000002">
    <property type="entry name" value="Long-chain fatty acid transport protein 1"/>
    <property type="match status" value="1"/>
</dbReference>
<dbReference type="PANTHER" id="PTHR43107">
    <property type="entry name" value="LONG-CHAIN FATTY ACID TRANSPORT PROTEIN"/>
    <property type="match status" value="1"/>
</dbReference>
<evidence type="ECO:0000256" key="8">
    <source>
        <dbReference type="ARBA" id="ARBA00048666"/>
    </source>
</evidence>
<evidence type="ECO:0000256" key="3">
    <source>
        <dbReference type="ARBA" id="ARBA00022832"/>
    </source>
</evidence>
<dbReference type="GO" id="GO:0044539">
    <property type="term" value="P:long-chain fatty acid import into cell"/>
    <property type="evidence" value="ECO:0007669"/>
    <property type="project" value="TreeGrafter"/>
</dbReference>
<dbReference type="InterPro" id="IPR000873">
    <property type="entry name" value="AMP-dep_synth/lig_dom"/>
</dbReference>
<accession>A0A4U5U7D9</accession>
<keyword evidence="4" id="KW-0445">Lipid transport</keyword>
<dbReference type="EMBL" id="CM014081">
    <property type="protein sequence ID" value="TKS69621.1"/>
    <property type="molecule type" value="Genomic_DNA"/>
</dbReference>
<reference evidence="11 12" key="1">
    <citation type="submission" date="2019-01" db="EMBL/GenBank/DDBJ databases">
        <title>Genome Assembly of Collichthys lucidus.</title>
        <authorList>
            <person name="Cai M."/>
            <person name="Xiao S."/>
        </authorList>
    </citation>
    <scope>NUCLEOTIDE SEQUENCE [LARGE SCALE GENOMIC DNA]</scope>
    <source>
        <strain evidence="11">JT15FE1705JMU</strain>
        <tissue evidence="11">Muscle</tissue>
    </source>
</reference>
<dbReference type="InterPro" id="IPR025110">
    <property type="entry name" value="AMP-bd_C"/>
</dbReference>
<evidence type="ECO:0000259" key="10">
    <source>
        <dbReference type="Pfam" id="PF13193"/>
    </source>
</evidence>
<evidence type="ECO:0000256" key="5">
    <source>
        <dbReference type="ARBA" id="ARBA00026121"/>
    </source>
</evidence>
<evidence type="ECO:0000256" key="6">
    <source>
        <dbReference type="ARBA" id="ARBA00036527"/>
    </source>
</evidence>
<organism evidence="11 12">
    <name type="scientific">Collichthys lucidus</name>
    <name type="common">Big head croaker</name>
    <name type="synonym">Sciaena lucida</name>
    <dbReference type="NCBI Taxonomy" id="240159"/>
    <lineage>
        <taxon>Eukaryota</taxon>
        <taxon>Metazoa</taxon>
        <taxon>Chordata</taxon>
        <taxon>Craniata</taxon>
        <taxon>Vertebrata</taxon>
        <taxon>Euteleostomi</taxon>
        <taxon>Actinopterygii</taxon>
        <taxon>Neopterygii</taxon>
        <taxon>Teleostei</taxon>
        <taxon>Neoteleostei</taxon>
        <taxon>Acanthomorphata</taxon>
        <taxon>Eupercaria</taxon>
        <taxon>Sciaenidae</taxon>
        <taxon>Collichthys</taxon>
    </lineage>
</organism>
<dbReference type="Pfam" id="PF00501">
    <property type="entry name" value="AMP-binding"/>
    <property type="match status" value="2"/>
</dbReference>
<evidence type="ECO:0000256" key="4">
    <source>
        <dbReference type="ARBA" id="ARBA00023055"/>
    </source>
</evidence>
<evidence type="ECO:0000259" key="9">
    <source>
        <dbReference type="Pfam" id="PF00501"/>
    </source>
</evidence>
<dbReference type="Gene3D" id="3.30.300.30">
    <property type="match status" value="1"/>
</dbReference>
<feature type="domain" description="AMP-binding enzyme C-terminal" evidence="10">
    <location>
        <begin position="357"/>
        <end position="422"/>
    </location>
</feature>
<dbReference type="GO" id="GO:0005324">
    <property type="term" value="F:long-chain fatty acid transmembrane transporter activity"/>
    <property type="evidence" value="ECO:0007669"/>
    <property type="project" value="TreeGrafter"/>
</dbReference>
<proteinExistence type="inferred from homology"/>
<comment type="catalytic activity">
    <reaction evidence="8">
        <text>tetracosanoate + ATP + CoA = tetracosanoyl-CoA + AMP + diphosphate</text>
        <dbReference type="Rhea" id="RHEA:33639"/>
        <dbReference type="ChEBI" id="CHEBI:30616"/>
        <dbReference type="ChEBI" id="CHEBI:31014"/>
        <dbReference type="ChEBI" id="CHEBI:33019"/>
        <dbReference type="ChEBI" id="CHEBI:57287"/>
        <dbReference type="ChEBI" id="CHEBI:65052"/>
        <dbReference type="ChEBI" id="CHEBI:456215"/>
    </reaction>
    <physiologicalReaction direction="left-to-right" evidence="8">
        <dbReference type="Rhea" id="RHEA:33640"/>
    </physiologicalReaction>
</comment>
<dbReference type="AlphaFoldDB" id="A0A4U5U7D9"/>
<protein>
    <recommendedName>
        <fullName evidence="5">long-chain-fatty-acid--CoA ligase</fullName>
        <ecNumber evidence="5">6.2.1.3</ecNumber>
    </recommendedName>
    <alternativeName>
        <fullName evidence="7">Long-chain-fatty-acid--CoA ligase</fullName>
    </alternativeName>
</protein>
<comment type="similarity">
    <text evidence="1">Belongs to the ATP-dependent AMP-binding enzyme family.</text>
</comment>
<evidence type="ECO:0000256" key="7">
    <source>
        <dbReference type="ARBA" id="ARBA00041297"/>
    </source>
</evidence>
<dbReference type="InterPro" id="IPR042099">
    <property type="entry name" value="ANL_N_sf"/>
</dbReference>
<dbReference type="GO" id="GO:0005886">
    <property type="term" value="C:plasma membrane"/>
    <property type="evidence" value="ECO:0007669"/>
    <property type="project" value="TreeGrafter"/>
</dbReference>
<gene>
    <name evidence="11" type="ORF">D9C73_003687</name>
</gene>
<feature type="domain" description="AMP-dependent synthetase/ligase" evidence="9">
    <location>
        <begin position="25"/>
        <end position="81"/>
    </location>
</feature>
<dbReference type="Pfam" id="PF13193">
    <property type="entry name" value="AMP-binding_C"/>
    <property type="match status" value="1"/>
</dbReference>
<keyword evidence="4" id="KW-0813">Transport</keyword>
<feature type="domain" description="AMP-dependent synthetase/ligase" evidence="9">
    <location>
        <begin position="85"/>
        <end position="232"/>
    </location>
</feature>
<keyword evidence="3" id="KW-0276">Fatty acid metabolism</keyword>
<keyword evidence="3" id="KW-0443">Lipid metabolism</keyword>
<dbReference type="GO" id="GO:0005789">
    <property type="term" value="C:endoplasmic reticulum membrane"/>
    <property type="evidence" value="ECO:0007669"/>
    <property type="project" value="TreeGrafter"/>
</dbReference>
<dbReference type="Gene3D" id="3.40.50.12780">
    <property type="entry name" value="N-terminal domain of ligase-like"/>
    <property type="match status" value="2"/>
</dbReference>
<comment type="catalytic activity">
    <reaction evidence="6">
        <text>a very long-chain fatty acid + ATP + CoA = a very long-chain fatty acyl-CoA + AMP + diphosphate</text>
        <dbReference type="Rhea" id="RHEA:54536"/>
        <dbReference type="ChEBI" id="CHEBI:30616"/>
        <dbReference type="ChEBI" id="CHEBI:33019"/>
        <dbReference type="ChEBI" id="CHEBI:57287"/>
        <dbReference type="ChEBI" id="CHEBI:58950"/>
        <dbReference type="ChEBI" id="CHEBI:138261"/>
        <dbReference type="ChEBI" id="CHEBI:456215"/>
    </reaction>
    <physiologicalReaction direction="left-to-right" evidence="6">
        <dbReference type="Rhea" id="RHEA:54537"/>
    </physiologicalReaction>
</comment>
<evidence type="ECO:0000313" key="12">
    <source>
        <dbReference type="Proteomes" id="UP000298787"/>
    </source>
</evidence>
<evidence type="ECO:0000256" key="1">
    <source>
        <dbReference type="ARBA" id="ARBA00006432"/>
    </source>
</evidence>
<dbReference type="Proteomes" id="UP000298787">
    <property type="component" value="Chromosome 4"/>
</dbReference>
<dbReference type="SUPFAM" id="SSF56801">
    <property type="entry name" value="Acetyl-CoA synthetase-like"/>
    <property type="match status" value="1"/>
</dbReference>
<sequence length="470" mass="52551">MSPTRTLTRIKGATKLPTRYNPIPGYKAGDAVALFMGNEPAFMFTWLALAKLGSPVALLNHNIRTKSLLHCFNCCNAKVLIAAAGLPKAALINQNRLLIALAILSSNGVTASDVIYVNLPLYHTAGFMIGFIGSIETGSTIVLKRKFSASQFWDDCRKNNVTVVQYIGEVMRYLCSTPKDHKVKLAIGNGVRAEIWREFLSRFGNIEVREFYASTEGNVGFVNYAGKVGAIGRVNFFHKKLFPYTLIRYDTERDEPIRDANGLCVESLKGETGLLVSKITDIAPFVGYAQNEEQTERKRLRNVLKKGDLYFNSGDLMRIDKDNFIYFQDRVGDTFRWKGENVATTEVSDILTISDCLKEANVYGVQVPGHEGRIGMAAVTVKEGSHFDGSQIYNHVVSYLPSYARPRFMRIQNAMEVTGTFKQMKMKLVEESFNPGCIQDPLHILDDHKKSYMPLTAEIYSCIISGNIKL</sequence>
<evidence type="ECO:0000256" key="2">
    <source>
        <dbReference type="ARBA" id="ARBA00022598"/>
    </source>
</evidence>
<dbReference type="STRING" id="240159.A0A4U5U7D9"/>
<evidence type="ECO:0000313" key="11">
    <source>
        <dbReference type="EMBL" id="TKS69621.1"/>
    </source>
</evidence>
<dbReference type="GO" id="GO:0004467">
    <property type="term" value="F:long-chain fatty acid-CoA ligase activity"/>
    <property type="evidence" value="ECO:0007669"/>
    <property type="project" value="UniProtKB-EC"/>
</dbReference>
<dbReference type="PANTHER" id="PTHR43107:SF23">
    <property type="entry name" value="VERY LONG-CHAIN ACYL-COA SYNTHETASE"/>
    <property type="match status" value="1"/>
</dbReference>